<keyword evidence="1" id="KW-1133">Transmembrane helix</keyword>
<dbReference type="EMBL" id="JTCM02000006">
    <property type="protein sequence ID" value="NEU71984.1"/>
    <property type="molecule type" value="Genomic_DNA"/>
</dbReference>
<proteinExistence type="predicted"/>
<dbReference type="Proteomes" id="UP000031549">
    <property type="component" value="Unassembled WGS sequence"/>
</dbReference>
<keyword evidence="1" id="KW-0472">Membrane</keyword>
<reference evidence="2 3" key="1">
    <citation type="journal article" date="2015" name="Genome Announc.">
        <title>Draft Genome Sequence of Cyanobacterium Hassallia byssoidea Strain VB512170, Isolated from Monuments in India.</title>
        <authorList>
            <person name="Singh D."/>
            <person name="Chandrababunaidu M.M."/>
            <person name="Panda A."/>
            <person name="Sen D."/>
            <person name="Bhattacharyya S."/>
            <person name="Adhikary S.P."/>
            <person name="Tripathy S."/>
        </authorList>
    </citation>
    <scope>NUCLEOTIDE SEQUENCE [LARGE SCALE GENOMIC DNA]</scope>
    <source>
        <strain evidence="2 3">VB512170</strain>
    </source>
</reference>
<accession>A0A846H5Q7</accession>
<evidence type="ECO:0000313" key="2">
    <source>
        <dbReference type="EMBL" id="NEU71984.1"/>
    </source>
</evidence>
<dbReference type="RefSeq" id="WP_039743842.1">
    <property type="nucleotide sequence ID" value="NZ_JTCM02000006.1"/>
</dbReference>
<name>A0A846H5Q7_9CYAN</name>
<comment type="caution">
    <text evidence="2">The sequence shown here is derived from an EMBL/GenBank/DDBJ whole genome shotgun (WGS) entry which is preliminary data.</text>
</comment>
<dbReference type="AlphaFoldDB" id="A0A846H5Q7"/>
<evidence type="ECO:0000256" key="1">
    <source>
        <dbReference type="SAM" id="Phobius"/>
    </source>
</evidence>
<feature type="transmembrane region" description="Helical" evidence="1">
    <location>
        <begin position="113"/>
        <end position="133"/>
    </location>
</feature>
<keyword evidence="3" id="KW-1185">Reference proteome</keyword>
<protein>
    <submittedName>
        <fullName evidence="2">Uncharacterized protein</fullName>
    </submittedName>
</protein>
<keyword evidence="1" id="KW-0812">Transmembrane</keyword>
<sequence length="203" mass="23161">MCRGLYFGATLEKLILAYKLALQVTFPSLPQRLFEGLNWGLFWGMFIGLLVHWTEGMQGPEIETKIKPNQGIWKSASSAMFIGIIVTLVLGVVLGLLFGLAYLNNQKLYDYRFFWVFAALSYGALIGLINGGGQACIRHFTLRFLLWRKGNIPWNYVRFLDYATDRIFLQKVGGGYIFIHRMLMEHFAQMSGQEVTQLTTEEG</sequence>
<feature type="transmembrane region" description="Helical" evidence="1">
    <location>
        <begin position="75"/>
        <end position="101"/>
    </location>
</feature>
<gene>
    <name evidence="2" type="ORF">PI95_005180</name>
</gene>
<feature type="transmembrane region" description="Helical" evidence="1">
    <location>
        <begin position="36"/>
        <end position="54"/>
    </location>
</feature>
<organism evidence="2 3">
    <name type="scientific">Hassallia byssoidea VB512170</name>
    <dbReference type="NCBI Taxonomy" id="1304833"/>
    <lineage>
        <taxon>Bacteria</taxon>
        <taxon>Bacillati</taxon>
        <taxon>Cyanobacteriota</taxon>
        <taxon>Cyanophyceae</taxon>
        <taxon>Nostocales</taxon>
        <taxon>Tolypothrichaceae</taxon>
        <taxon>Hassallia</taxon>
    </lineage>
</organism>
<evidence type="ECO:0000313" key="3">
    <source>
        <dbReference type="Proteomes" id="UP000031549"/>
    </source>
</evidence>